<dbReference type="EMBL" id="CAUYUJ010003224">
    <property type="protein sequence ID" value="CAK0804398.1"/>
    <property type="molecule type" value="Genomic_DNA"/>
</dbReference>
<feature type="region of interest" description="Disordered" evidence="1">
    <location>
        <begin position="168"/>
        <end position="188"/>
    </location>
</feature>
<evidence type="ECO:0000313" key="3">
    <source>
        <dbReference type="Proteomes" id="UP001189429"/>
    </source>
</evidence>
<reference evidence="2" key="1">
    <citation type="submission" date="2023-10" db="EMBL/GenBank/DDBJ databases">
        <authorList>
            <person name="Chen Y."/>
            <person name="Shah S."/>
            <person name="Dougan E. K."/>
            <person name="Thang M."/>
            <person name="Chan C."/>
        </authorList>
    </citation>
    <scope>NUCLEOTIDE SEQUENCE [LARGE SCALE GENOMIC DNA]</scope>
</reference>
<proteinExistence type="predicted"/>
<feature type="region of interest" description="Disordered" evidence="1">
    <location>
        <begin position="16"/>
        <end position="42"/>
    </location>
</feature>
<feature type="compositionally biased region" description="Basic and acidic residues" evidence="1">
    <location>
        <begin position="397"/>
        <end position="414"/>
    </location>
</feature>
<gene>
    <name evidence="2" type="ORF">PCOR1329_LOCUS11213</name>
</gene>
<feature type="region of interest" description="Disordered" evidence="1">
    <location>
        <begin position="370"/>
        <end position="435"/>
    </location>
</feature>
<dbReference type="Proteomes" id="UP001189429">
    <property type="component" value="Unassembled WGS sequence"/>
</dbReference>
<accession>A0ABN9QHY9</accession>
<organism evidence="2 3">
    <name type="scientific">Prorocentrum cordatum</name>
    <dbReference type="NCBI Taxonomy" id="2364126"/>
    <lineage>
        <taxon>Eukaryota</taxon>
        <taxon>Sar</taxon>
        <taxon>Alveolata</taxon>
        <taxon>Dinophyceae</taxon>
        <taxon>Prorocentrales</taxon>
        <taxon>Prorocentraceae</taxon>
        <taxon>Prorocentrum</taxon>
    </lineage>
</organism>
<protein>
    <submittedName>
        <fullName evidence="2">Uncharacterized protein</fullName>
    </submittedName>
</protein>
<evidence type="ECO:0000313" key="2">
    <source>
        <dbReference type="EMBL" id="CAK0804398.1"/>
    </source>
</evidence>
<name>A0ABN9QHY9_9DINO</name>
<evidence type="ECO:0000256" key="1">
    <source>
        <dbReference type="SAM" id="MobiDB-lite"/>
    </source>
</evidence>
<sequence length="453" mass="47920">MIPARDADADLCGVGAAAEPPQRTADAGVLQPPQRAAPVPSTGAPAIWALTSEHPGMRAREEAYRAQLASLGSSGAVGAGAAAAEEGRVEDARTAAYAARRDAKRRARKAAPLMAGRINFLSQVPEVEEDVQYRFTFPVLGEGSDAELVVQKVCGSAAASSLPRGLLDREDSGELQDHPGAAGEASGAAGAGLEAVRMHAWGAAVDESMGISRRQHPSAWRCLAVIENPLVARVPGMRKLAKLVFHPMAFTQDVPKCSNRQETLSTTVVTLLRVDRPTLPGQLAALGLSVEKMRHHSRARLRPVRAVVLCAATGSAAAGGGAEADEWAVLLAEFEREHGELWKFGPVAPEDGDALHAAFAEIASVRITGSRLEGAEEEDAEELDDAEEPDDEETTEDLARDGDGADDESCHESECSEGWQRPPVFETEIDGSEVSENAVEFHTRMFSLGDGSS</sequence>
<feature type="compositionally biased region" description="Acidic residues" evidence="1">
    <location>
        <begin position="375"/>
        <end position="396"/>
    </location>
</feature>
<feature type="compositionally biased region" description="Basic and acidic residues" evidence="1">
    <location>
        <begin position="168"/>
        <end position="177"/>
    </location>
</feature>
<comment type="caution">
    <text evidence="2">The sequence shown here is derived from an EMBL/GenBank/DDBJ whole genome shotgun (WGS) entry which is preliminary data.</text>
</comment>
<keyword evidence="3" id="KW-1185">Reference proteome</keyword>